<dbReference type="InterPro" id="IPR006070">
    <property type="entry name" value="Sua5-like_dom"/>
</dbReference>
<organism evidence="13 14">
    <name type="scientific">Candidatus Uhrbacteria bacterium GW2011_GWF2_46_218</name>
    <dbReference type="NCBI Taxonomy" id="1619001"/>
    <lineage>
        <taxon>Bacteria</taxon>
        <taxon>Candidatus Uhriibacteriota</taxon>
    </lineage>
</organism>
<name>A0A0G1PDE3_9BACT</name>
<dbReference type="NCBIfam" id="TIGR00057">
    <property type="entry name" value="L-threonylcarbamoyladenylate synthase"/>
    <property type="match status" value="1"/>
</dbReference>
<dbReference type="GO" id="GO:0003725">
    <property type="term" value="F:double-stranded RNA binding"/>
    <property type="evidence" value="ECO:0007669"/>
    <property type="project" value="InterPro"/>
</dbReference>
<evidence type="ECO:0000256" key="11">
    <source>
        <dbReference type="ARBA" id="ARBA00048366"/>
    </source>
</evidence>
<dbReference type="InterPro" id="IPR017945">
    <property type="entry name" value="DHBP_synth_RibB-like_a/b_dom"/>
</dbReference>
<gene>
    <name evidence="13" type="ORF">UX45_C0038G0003</name>
</gene>
<evidence type="ECO:0000256" key="10">
    <source>
        <dbReference type="ARBA" id="ARBA00029774"/>
    </source>
</evidence>
<reference evidence="13 14" key="1">
    <citation type="journal article" date="2015" name="Nature">
        <title>rRNA introns, odd ribosomes, and small enigmatic genomes across a large radiation of phyla.</title>
        <authorList>
            <person name="Brown C.T."/>
            <person name="Hug L.A."/>
            <person name="Thomas B.C."/>
            <person name="Sharon I."/>
            <person name="Castelle C.J."/>
            <person name="Singh A."/>
            <person name="Wilkins M.J."/>
            <person name="Williams K.H."/>
            <person name="Banfield J.F."/>
        </authorList>
    </citation>
    <scope>NUCLEOTIDE SEQUENCE [LARGE SCALE GENOMIC DNA]</scope>
</reference>
<evidence type="ECO:0000256" key="9">
    <source>
        <dbReference type="ARBA" id="ARBA00022840"/>
    </source>
</evidence>
<keyword evidence="5" id="KW-0808">Transferase</keyword>
<dbReference type="Gene3D" id="3.90.870.10">
    <property type="entry name" value="DHBP synthase"/>
    <property type="match status" value="1"/>
</dbReference>
<keyword evidence="9" id="KW-0067">ATP-binding</keyword>
<keyword evidence="7" id="KW-0548">Nucleotidyltransferase</keyword>
<dbReference type="GO" id="GO:0006450">
    <property type="term" value="P:regulation of translational fidelity"/>
    <property type="evidence" value="ECO:0007669"/>
    <property type="project" value="TreeGrafter"/>
</dbReference>
<comment type="catalytic activity">
    <reaction evidence="11">
        <text>L-threonine + hydrogencarbonate + ATP = L-threonylcarbamoyladenylate + diphosphate + H2O</text>
        <dbReference type="Rhea" id="RHEA:36407"/>
        <dbReference type="ChEBI" id="CHEBI:15377"/>
        <dbReference type="ChEBI" id="CHEBI:17544"/>
        <dbReference type="ChEBI" id="CHEBI:30616"/>
        <dbReference type="ChEBI" id="CHEBI:33019"/>
        <dbReference type="ChEBI" id="CHEBI:57926"/>
        <dbReference type="ChEBI" id="CHEBI:73682"/>
        <dbReference type="EC" id="2.7.7.87"/>
    </reaction>
</comment>
<dbReference type="SUPFAM" id="SSF55821">
    <property type="entry name" value="YrdC/RibB"/>
    <property type="match status" value="1"/>
</dbReference>
<evidence type="ECO:0000256" key="5">
    <source>
        <dbReference type="ARBA" id="ARBA00022679"/>
    </source>
</evidence>
<dbReference type="EC" id="2.7.7.87" evidence="3"/>
<dbReference type="InterPro" id="IPR050156">
    <property type="entry name" value="TC-AMP_synthase_SUA5"/>
</dbReference>
<dbReference type="AlphaFoldDB" id="A0A0G1PDE3"/>
<dbReference type="GO" id="GO:0008033">
    <property type="term" value="P:tRNA processing"/>
    <property type="evidence" value="ECO:0007669"/>
    <property type="project" value="UniProtKB-KW"/>
</dbReference>
<dbReference type="Proteomes" id="UP000034705">
    <property type="component" value="Unassembled WGS sequence"/>
</dbReference>
<accession>A0A0G1PDE3</accession>
<dbReference type="PROSITE" id="PS51163">
    <property type="entry name" value="YRDC"/>
    <property type="match status" value="1"/>
</dbReference>
<dbReference type="GO" id="GO:0061710">
    <property type="term" value="F:L-threonylcarbamoyladenylate synthase"/>
    <property type="evidence" value="ECO:0007669"/>
    <property type="project" value="UniProtKB-EC"/>
</dbReference>
<dbReference type="GO" id="GO:0005524">
    <property type="term" value="F:ATP binding"/>
    <property type="evidence" value="ECO:0007669"/>
    <property type="project" value="UniProtKB-KW"/>
</dbReference>
<dbReference type="Pfam" id="PF01300">
    <property type="entry name" value="Sua5_yciO_yrdC"/>
    <property type="match status" value="1"/>
</dbReference>
<evidence type="ECO:0000259" key="12">
    <source>
        <dbReference type="PROSITE" id="PS51163"/>
    </source>
</evidence>
<comment type="subcellular location">
    <subcellularLocation>
        <location evidence="1">Cytoplasm</location>
    </subcellularLocation>
</comment>
<keyword evidence="8" id="KW-0547">Nucleotide-binding</keyword>
<keyword evidence="4" id="KW-0963">Cytoplasm</keyword>
<evidence type="ECO:0000313" key="13">
    <source>
        <dbReference type="EMBL" id="KKU30672.1"/>
    </source>
</evidence>
<comment type="similarity">
    <text evidence="2">Belongs to the SUA5 family.</text>
</comment>
<evidence type="ECO:0000313" key="14">
    <source>
        <dbReference type="Proteomes" id="UP000034705"/>
    </source>
</evidence>
<dbReference type="GO" id="GO:0005737">
    <property type="term" value="C:cytoplasm"/>
    <property type="evidence" value="ECO:0007669"/>
    <property type="project" value="UniProtKB-SubCell"/>
</dbReference>
<evidence type="ECO:0000256" key="8">
    <source>
        <dbReference type="ARBA" id="ARBA00022741"/>
    </source>
</evidence>
<dbReference type="EMBL" id="LCMG01000038">
    <property type="protein sequence ID" value="KKU30672.1"/>
    <property type="molecule type" value="Genomic_DNA"/>
</dbReference>
<evidence type="ECO:0000256" key="3">
    <source>
        <dbReference type="ARBA" id="ARBA00012584"/>
    </source>
</evidence>
<evidence type="ECO:0000256" key="1">
    <source>
        <dbReference type="ARBA" id="ARBA00004496"/>
    </source>
</evidence>
<evidence type="ECO:0000256" key="6">
    <source>
        <dbReference type="ARBA" id="ARBA00022694"/>
    </source>
</evidence>
<evidence type="ECO:0000256" key="4">
    <source>
        <dbReference type="ARBA" id="ARBA00022490"/>
    </source>
</evidence>
<feature type="domain" description="YrdC-like" evidence="12">
    <location>
        <begin position="6"/>
        <end position="192"/>
    </location>
</feature>
<evidence type="ECO:0000256" key="7">
    <source>
        <dbReference type="ARBA" id="ARBA00022695"/>
    </source>
</evidence>
<sequence length="206" mass="22444">MPHITQSQLTRAVQILKQGGVVLFPTETVYGLAADATNRKALRRLRLLKGRAREKTFPLIVSSFAMAKRYAIFSPRLLALAKRYWPGALTIIAPVRPQSGLAPDVICHGTIAIRVSSHPVARSLSRRLNGPIIATSANHSGDPCAYTTKEALASLGKSVEILLDAGPLSKRASSTIIKEEDGKITVLRRGSIKIPKWYVAESKKKL</sequence>
<dbReference type="PATRIC" id="fig|1619001.3.peg.1058"/>
<comment type="caution">
    <text evidence="13">The sequence shown here is derived from an EMBL/GenBank/DDBJ whole genome shotgun (WGS) entry which is preliminary data.</text>
</comment>
<dbReference type="PANTHER" id="PTHR17490:SF16">
    <property type="entry name" value="THREONYLCARBAMOYL-AMP SYNTHASE"/>
    <property type="match status" value="1"/>
</dbReference>
<dbReference type="GO" id="GO:0000049">
    <property type="term" value="F:tRNA binding"/>
    <property type="evidence" value="ECO:0007669"/>
    <property type="project" value="TreeGrafter"/>
</dbReference>
<protein>
    <recommendedName>
        <fullName evidence="10">L-threonylcarbamoyladenylate synthase</fullName>
        <ecNumber evidence="3">2.7.7.87</ecNumber>
    </recommendedName>
    <alternativeName>
        <fullName evidence="10">L-threonylcarbamoyladenylate synthase</fullName>
    </alternativeName>
</protein>
<keyword evidence="6" id="KW-0819">tRNA processing</keyword>
<evidence type="ECO:0000256" key="2">
    <source>
        <dbReference type="ARBA" id="ARBA00007663"/>
    </source>
</evidence>
<dbReference type="PANTHER" id="PTHR17490">
    <property type="entry name" value="SUA5"/>
    <property type="match status" value="1"/>
</dbReference>
<proteinExistence type="inferred from homology"/>